<gene>
    <name evidence="6" type="ORF">GPM918_LOCUS2592</name>
    <name evidence="7" type="ORF">SRO942_LOCUS2592</name>
</gene>
<dbReference type="InterPro" id="IPR001611">
    <property type="entry name" value="Leu-rich_rpt"/>
</dbReference>
<feature type="region of interest" description="Disordered" evidence="4">
    <location>
        <begin position="1004"/>
        <end position="1027"/>
    </location>
</feature>
<dbReference type="SMART" id="SM00365">
    <property type="entry name" value="LRR_SD22"/>
    <property type="match status" value="6"/>
</dbReference>
<keyword evidence="8" id="KW-1185">Reference proteome</keyword>
<accession>A0A813REX3</accession>
<feature type="compositionally biased region" description="Low complexity" evidence="4">
    <location>
        <begin position="1009"/>
        <end position="1024"/>
    </location>
</feature>
<evidence type="ECO:0000256" key="1">
    <source>
        <dbReference type="ARBA" id="ARBA00022614"/>
    </source>
</evidence>
<evidence type="ECO:0000256" key="4">
    <source>
        <dbReference type="SAM" id="MobiDB-lite"/>
    </source>
</evidence>
<dbReference type="EMBL" id="CAJNOQ010000292">
    <property type="protein sequence ID" value="CAF0783327.1"/>
    <property type="molecule type" value="Genomic_DNA"/>
</dbReference>
<dbReference type="EMBL" id="CAJOBC010000292">
    <property type="protein sequence ID" value="CAF3566841.1"/>
    <property type="molecule type" value="Genomic_DNA"/>
</dbReference>
<dbReference type="InterPro" id="IPR050541">
    <property type="entry name" value="LRR_TM_domain-containing"/>
</dbReference>
<evidence type="ECO:0000313" key="6">
    <source>
        <dbReference type="EMBL" id="CAF0783327.1"/>
    </source>
</evidence>
<dbReference type="Gene3D" id="3.80.10.10">
    <property type="entry name" value="Ribonuclease Inhibitor"/>
    <property type="match status" value="4"/>
</dbReference>
<reference evidence="6" key="1">
    <citation type="submission" date="2021-02" db="EMBL/GenBank/DDBJ databases">
        <authorList>
            <person name="Nowell W R."/>
        </authorList>
    </citation>
    <scope>NUCLEOTIDE SEQUENCE</scope>
</reference>
<protein>
    <submittedName>
        <fullName evidence="6">Uncharacterized protein</fullName>
    </submittedName>
</protein>
<feature type="transmembrane region" description="Helical" evidence="5">
    <location>
        <begin position="881"/>
        <end position="904"/>
    </location>
</feature>
<dbReference type="Proteomes" id="UP000681722">
    <property type="component" value="Unassembled WGS sequence"/>
</dbReference>
<sequence>MKCDNNLVNKMSLSLSHIISYRLKLTFYYYRWSIRQFLPYIHIHSSLKFRQSLNLKSIFLIYFFIQISFMFSFISTCPIPFALQTKCRCAIQETGTVYIYCARKQLTQIPHFNNSNILFDELVLSGNLISIIQSNAFSGLKLRKLELHSNPIVKFEINAFIDLANYLEELILSSTVSLNSNYDLKTSQFIQILQELPNLKRLSIRSFDLSNFLSTSKSLISMNSAKKLTQLSLQSCGIKSIENKLNFLQLFPNIERLDLSENFLEIFDIRLYIELKKLKILILSKNKIKHLNVDQFQYQLQQSIRVSSSSSLQELDLSYNGIETIDEYIFELFSSNLEILNLRNNELSTEKHLTFLTHLYQLKDFLLDYNRIEYLTDLYLPPTLKVLSLKNNRLKKIDLQILTINLVQLEKLYLSSNYLQEWTSLSNHLFQSLELLELDRNQLKFQTCTFNGLPKLKQLNLDGNLFEGNINNQLFSKLQTLERLQLRDNNIENIHTQAFQFTRLQSLDLRNNSLSSIPLLVTLNDTLQTLVLRRNRLCTLDYSTLKYYTQLTSIELDQNPLHCNCLMKNIGKWFKIANKLKESTGKCESPPSKRNVNLIDLNNKDLICSLPEQTTPQCQYLNEQDSRKEMDKDDEESQTITITTTTTTTEKIKIPEIDKTLLSITDDKKLPSQRQYRMQLTTSSTIVSTLIGTLLSTSSSIIPSTTTTTTVSLDDEHLLIRINELTVSYDSSLRTIFIQWQLLPAFLNDLLVEQRDYLFSYLKRQGIQGFKISVSLSKSPQNYRLSELLSPLLRNYTFYDYQLNSDQQYEICVILLKQISYEKHCKQIRQQSKKQTNDDIQRPLPPLSLFTHSEKQQDIFTPLKSRTSSIAWYLSEPTRSILFGSIFGILFVLILITIVVLTLTRCPHLFHRRKSSHSSHQDTKSETLLVRPTPSSTCGTWNHHHRPLNYQIPQQFSSLSTHRTCSSYARPSYTSSGSSGVGNCPGVNYHIYQEINDDFSAAMSNRHLSPSTSSSGTSSSSGGIHSHHPRTSACVALGEYLHHNRTCNLNKNKNNSNFDHNLTPTSTMSEQCPLCSRQALSVLV</sequence>
<dbReference type="PROSITE" id="PS51450">
    <property type="entry name" value="LRR"/>
    <property type="match status" value="5"/>
</dbReference>
<dbReference type="AlphaFoldDB" id="A0A813REX3"/>
<evidence type="ECO:0000256" key="5">
    <source>
        <dbReference type="SAM" id="Phobius"/>
    </source>
</evidence>
<dbReference type="GO" id="GO:0005886">
    <property type="term" value="C:plasma membrane"/>
    <property type="evidence" value="ECO:0007669"/>
    <property type="project" value="TreeGrafter"/>
</dbReference>
<evidence type="ECO:0000256" key="3">
    <source>
        <dbReference type="ARBA" id="ARBA00022737"/>
    </source>
</evidence>
<keyword evidence="5" id="KW-0812">Transmembrane</keyword>
<dbReference type="PANTHER" id="PTHR24369">
    <property type="entry name" value="ANTIGEN BSP, PUTATIVE-RELATED"/>
    <property type="match status" value="1"/>
</dbReference>
<dbReference type="InterPro" id="IPR003591">
    <property type="entry name" value="Leu-rich_rpt_typical-subtyp"/>
</dbReference>
<keyword evidence="5" id="KW-0472">Membrane</keyword>
<dbReference type="Pfam" id="PF00560">
    <property type="entry name" value="LRR_1"/>
    <property type="match status" value="1"/>
</dbReference>
<dbReference type="SMART" id="SM00369">
    <property type="entry name" value="LRR_TYP"/>
    <property type="match status" value="8"/>
</dbReference>
<evidence type="ECO:0000313" key="8">
    <source>
        <dbReference type="Proteomes" id="UP000663829"/>
    </source>
</evidence>
<dbReference type="InterPro" id="IPR032675">
    <property type="entry name" value="LRR_dom_sf"/>
</dbReference>
<dbReference type="OrthoDB" id="676979at2759"/>
<dbReference type="PANTHER" id="PTHR24369:SF210">
    <property type="entry name" value="CHAOPTIN-RELATED"/>
    <property type="match status" value="1"/>
</dbReference>
<dbReference type="SUPFAM" id="SSF52058">
    <property type="entry name" value="L domain-like"/>
    <property type="match status" value="2"/>
</dbReference>
<organism evidence="6 8">
    <name type="scientific">Didymodactylos carnosus</name>
    <dbReference type="NCBI Taxonomy" id="1234261"/>
    <lineage>
        <taxon>Eukaryota</taxon>
        <taxon>Metazoa</taxon>
        <taxon>Spiralia</taxon>
        <taxon>Gnathifera</taxon>
        <taxon>Rotifera</taxon>
        <taxon>Eurotatoria</taxon>
        <taxon>Bdelloidea</taxon>
        <taxon>Philodinida</taxon>
        <taxon>Philodinidae</taxon>
        <taxon>Didymodactylos</taxon>
    </lineage>
</organism>
<proteinExistence type="predicted"/>
<keyword evidence="2" id="KW-0732">Signal</keyword>
<keyword evidence="3" id="KW-0677">Repeat</keyword>
<keyword evidence="5" id="KW-1133">Transmembrane helix</keyword>
<comment type="caution">
    <text evidence="6">The sequence shown here is derived from an EMBL/GenBank/DDBJ whole genome shotgun (WGS) entry which is preliminary data.</text>
</comment>
<dbReference type="Proteomes" id="UP000663829">
    <property type="component" value="Unassembled WGS sequence"/>
</dbReference>
<feature type="transmembrane region" description="Helical" evidence="5">
    <location>
        <begin position="58"/>
        <end position="83"/>
    </location>
</feature>
<name>A0A813REX3_9BILA</name>
<evidence type="ECO:0000313" key="7">
    <source>
        <dbReference type="EMBL" id="CAF3566841.1"/>
    </source>
</evidence>
<evidence type="ECO:0000256" key="2">
    <source>
        <dbReference type="ARBA" id="ARBA00022729"/>
    </source>
</evidence>
<keyword evidence="1" id="KW-0433">Leucine-rich repeat</keyword>